<feature type="region of interest" description="Disordered" evidence="6">
    <location>
        <begin position="1"/>
        <end position="21"/>
    </location>
</feature>
<keyword evidence="9" id="KW-1185">Reference proteome</keyword>
<dbReference type="AlphaFoldDB" id="A0A8J7S0J6"/>
<dbReference type="InterPro" id="IPR039538">
    <property type="entry name" value="BetI_C"/>
</dbReference>
<dbReference type="GO" id="GO:0000976">
    <property type="term" value="F:transcription cis-regulatory region binding"/>
    <property type="evidence" value="ECO:0007669"/>
    <property type="project" value="TreeGrafter"/>
</dbReference>
<dbReference type="SUPFAM" id="SSF46689">
    <property type="entry name" value="Homeodomain-like"/>
    <property type="match status" value="1"/>
</dbReference>
<dbReference type="PROSITE" id="PS50977">
    <property type="entry name" value="HTH_TETR_2"/>
    <property type="match status" value="1"/>
</dbReference>
<dbReference type="RefSeq" id="WP_210681013.1">
    <property type="nucleotide sequence ID" value="NZ_JAGMWN010000002.1"/>
</dbReference>
<evidence type="ECO:0000256" key="5">
    <source>
        <dbReference type="PROSITE-ProRule" id="PRU00335"/>
    </source>
</evidence>
<dbReference type="InterPro" id="IPR050109">
    <property type="entry name" value="HTH-type_TetR-like_transc_reg"/>
</dbReference>
<dbReference type="Gene3D" id="1.10.357.10">
    <property type="entry name" value="Tetracycline Repressor, domain 2"/>
    <property type="match status" value="1"/>
</dbReference>
<dbReference type="SUPFAM" id="SSF48498">
    <property type="entry name" value="Tetracyclin repressor-like, C-terminal domain"/>
    <property type="match status" value="1"/>
</dbReference>
<feature type="domain" description="HTH tetR-type" evidence="7">
    <location>
        <begin position="23"/>
        <end position="83"/>
    </location>
</feature>
<evidence type="ECO:0000313" key="9">
    <source>
        <dbReference type="Proteomes" id="UP000672602"/>
    </source>
</evidence>
<evidence type="ECO:0000256" key="4">
    <source>
        <dbReference type="ARBA" id="ARBA00023163"/>
    </source>
</evidence>
<evidence type="ECO:0000313" key="8">
    <source>
        <dbReference type="EMBL" id="MBP5856438.1"/>
    </source>
</evidence>
<organism evidence="8 9">
    <name type="scientific">Marivibrio halodurans</name>
    <dbReference type="NCBI Taxonomy" id="2039722"/>
    <lineage>
        <taxon>Bacteria</taxon>
        <taxon>Pseudomonadati</taxon>
        <taxon>Pseudomonadota</taxon>
        <taxon>Alphaproteobacteria</taxon>
        <taxon>Rhodospirillales</taxon>
        <taxon>Rhodospirillaceae</taxon>
        <taxon>Marivibrio</taxon>
    </lineage>
</organism>
<evidence type="ECO:0000256" key="1">
    <source>
        <dbReference type="ARBA" id="ARBA00022491"/>
    </source>
</evidence>
<evidence type="ECO:0000256" key="2">
    <source>
        <dbReference type="ARBA" id="ARBA00023015"/>
    </source>
</evidence>
<dbReference type="InterPro" id="IPR001647">
    <property type="entry name" value="HTH_TetR"/>
</dbReference>
<keyword evidence="3 5" id="KW-0238">DNA-binding</keyword>
<dbReference type="PRINTS" id="PR00455">
    <property type="entry name" value="HTHTETR"/>
</dbReference>
<feature type="compositionally biased region" description="Basic and acidic residues" evidence="6">
    <location>
        <begin position="10"/>
        <end position="21"/>
    </location>
</feature>
<reference evidence="8" key="1">
    <citation type="submission" date="2021-04" db="EMBL/GenBank/DDBJ databases">
        <authorList>
            <person name="Zhang D.-C."/>
        </authorList>
    </citation>
    <scope>NUCLEOTIDE SEQUENCE</scope>
    <source>
        <strain evidence="8">CGMCC 1.15697</strain>
    </source>
</reference>
<dbReference type="GO" id="GO:0003700">
    <property type="term" value="F:DNA-binding transcription factor activity"/>
    <property type="evidence" value="ECO:0007669"/>
    <property type="project" value="TreeGrafter"/>
</dbReference>
<gene>
    <name evidence="8" type="ORF">KAJ83_05425</name>
</gene>
<dbReference type="PANTHER" id="PTHR30055">
    <property type="entry name" value="HTH-TYPE TRANSCRIPTIONAL REGULATOR RUTR"/>
    <property type="match status" value="1"/>
</dbReference>
<dbReference type="Pfam" id="PF13977">
    <property type="entry name" value="TetR_C_6"/>
    <property type="match status" value="1"/>
</dbReference>
<dbReference type="InterPro" id="IPR036271">
    <property type="entry name" value="Tet_transcr_reg_TetR-rel_C_sf"/>
</dbReference>
<dbReference type="EMBL" id="JAGMWN010000002">
    <property type="protein sequence ID" value="MBP5856438.1"/>
    <property type="molecule type" value="Genomic_DNA"/>
</dbReference>
<dbReference type="Proteomes" id="UP000672602">
    <property type="component" value="Unassembled WGS sequence"/>
</dbReference>
<feature type="DNA-binding region" description="H-T-H motif" evidence="5">
    <location>
        <begin position="46"/>
        <end position="65"/>
    </location>
</feature>
<evidence type="ECO:0000259" key="7">
    <source>
        <dbReference type="PROSITE" id="PS50977"/>
    </source>
</evidence>
<sequence length="213" mass="23746">MANRSSASPAKRERPRTHAEINDFRRRALLEGTIRSFAEHGVAGTTNRTICQAAGTSSGLIQHYFETKEKLVAAAFSHLFTHLADAVGEAVAAAGPGAVDRLRAMPRAILSPEIATDEIKNAFLTFWHEIRFNPMVRAENKEFYRDYTRRTEMLFADAAEELGRKIDIAQSTHGLVCLLDGLWLNLTMEKPVLSAEEAETICQRYIDGELGLR</sequence>
<evidence type="ECO:0000256" key="3">
    <source>
        <dbReference type="ARBA" id="ARBA00023125"/>
    </source>
</evidence>
<keyword evidence="1" id="KW-0678">Repressor</keyword>
<dbReference type="InterPro" id="IPR009057">
    <property type="entry name" value="Homeodomain-like_sf"/>
</dbReference>
<comment type="caution">
    <text evidence="8">The sequence shown here is derived from an EMBL/GenBank/DDBJ whole genome shotgun (WGS) entry which is preliminary data.</text>
</comment>
<accession>A0A8J7S0J6</accession>
<dbReference type="Pfam" id="PF00440">
    <property type="entry name" value="TetR_N"/>
    <property type="match status" value="1"/>
</dbReference>
<evidence type="ECO:0000256" key="6">
    <source>
        <dbReference type="SAM" id="MobiDB-lite"/>
    </source>
</evidence>
<keyword evidence="4" id="KW-0804">Transcription</keyword>
<protein>
    <submittedName>
        <fullName evidence="8">TetR family transcriptional regulator C-terminal domain-containing protein</fullName>
    </submittedName>
</protein>
<proteinExistence type="predicted"/>
<dbReference type="PANTHER" id="PTHR30055:SF234">
    <property type="entry name" value="HTH-TYPE TRANSCRIPTIONAL REGULATOR BETI"/>
    <property type="match status" value="1"/>
</dbReference>
<keyword evidence="2" id="KW-0805">Transcription regulation</keyword>
<name>A0A8J7S0J6_9PROT</name>